<feature type="compositionally biased region" description="Polar residues" evidence="5">
    <location>
        <begin position="450"/>
        <end position="470"/>
    </location>
</feature>
<dbReference type="InterPro" id="IPR036134">
    <property type="entry name" value="Crypto/Photolyase_FAD-like_sf"/>
</dbReference>
<dbReference type="PANTHER" id="PTHR11455:SF18">
    <property type="entry name" value="SI:CH1073-390K14.1"/>
    <property type="match status" value="1"/>
</dbReference>
<dbReference type="PANTHER" id="PTHR11455">
    <property type="entry name" value="CRYPTOCHROME"/>
    <property type="match status" value="1"/>
</dbReference>
<sequence>MGSSKTIVWFRRDLRIEDNPALAAAARDGCVFPVFIWCPKEEEQFYPGRVSRWWLKESLVHLGQSLKSLGAELVLIKTHSTVAALLDCIETIGATRVVFNRLYDPISLVRDHNIKEELVELGISVQSYNGDLLYEPWEIYDERGHAFMTFEAYWDKCLHMQMEPVSHLPPWRLVPAAGTVMKSSVEELGLEDEAEKSSNSLLGRGWSPGWSNADKALTEFADHHLIDYVDCRLKVGTSTSLLSPYLHFGELSVRKVFQCVQLKQLLWAKEENNLKGKESVTLFLKSIGLREYSRYLCFNFPFTHERSLLSNLKYFPWNDNQGAYQMVMNLNAWIAQRFKAPDLIPEGEYVRQWLPELARMPTEWIHHPWDASISVLKAAGVELGINYPKPIIDLDLARERLMEAIFKMWELEAAARSSNTNGTNEVVVDNTDDSENLAIPKVVLKEKVTCPTNSSNDQRVPTNEYSQNNPAYRKRSKYMEEERPQPDKLHNGDNVVGTSRKDEDLSSTAESSSAKKQATSRCSFSVPQYCSSSEAKPMQECESPDLRQPWQAEIEMEQSSTKDGFFLLNLRLPRGT</sequence>
<feature type="compositionally biased region" description="Polar residues" evidence="5">
    <location>
        <begin position="506"/>
        <end position="534"/>
    </location>
</feature>
<evidence type="ECO:0000256" key="3">
    <source>
        <dbReference type="ARBA" id="ARBA00022630"/>
    </source>
</evidence>
<evidence type="ECO:0000256" key="5">
    <source>
        <dbReference type="SAM" id="MobiDB-lite"/>
    </source>
</evidence>
<organism evidence="7 8">
    <name type="scientific">Salix suchowensis</name>
    <dbReference type="NCBI Taxonomy" id="1278906"/>
    <lineage>
        <taxon>Eukaryota</taxon>
        <taxon>Viridiplantae</taxon>
        <taxon>Streptophyta</taxon>
        <taxon>Embryophyta</taxon>
        <taxon>Tracheophyta</taxon>
        <taxon>Spermatophyta</taxon>
        <taxon>Magnoliopsida</taxon>
        <taxon>eudicotyledons</taxon>
        <taxon>Gunneridae</taxon>
        <taxon>Pentapetalae</taxon>
        <taxon>rosids</taxon>
        <taxon>fabids</taxon>
        <taxon>Malpighiales</taxon>
        <taxon>Salicaceae</taxon>
        <taxon>Saliceae</taxon>
        <taxon>Salix</taxon>
    </lineage>
</organism>
<evidence type="ECO:0000259" key="6">
    <source>
        <dbReference type="PROSITE" id="PS51645"/>
    </source>
</evidence>
<dbReference type="Gene3D" id="3.40.50.620">
    <property type="entry name" value="HUPs"/>
    <property type="match status" value="1"/>
</dbReference>
<feature type="region of interest" description="Disordered" evidence="5">
    <location>
        <begin position="449"/>
        <end position="546"/>
    </location>
</feature>
<evidence type="ECO:0000256" key="1">
    <source>
        <dbReference type="ARBA" id="ARBA00001974"/>
    </source>
</evidence>
<dbReference type="PROSITE" id="PS51645">
    <property type="entry name" value="PHR_CRY_ALPHA_BETA"/>
    <property type="match status" value="1"/>
</dbReference>
<dbReference type="Proteomes" id="UP001141253">
    <property type="component" value="Chromosome 10"/>
</dbReference>
<protein>
    <recommendedName>
        <fullName evidence="6">Photolyase/cryptochrome alpha/beta domain-containing protein</fullName>
    </recommendedName>
</protein>
<name>A0ABQ8ZYB1_9ROSI</name>
<comment type="cofactor">
    <cofactor evidence="1">
        <name>FAD</name>
        <dbReference type="ChEBI" id="CHEBI:57692"/>
    </cofactor>
</comment>
<dbReference type="Pfam" id="PF00875">
    <property type="entry name" value="DNA_photolyase"/>
    <property type="match status" value="1"/>
</dbReference>
<keyword evidence="8" id="KW-1185">Reference proteome</keyword>
<accession>A0ABQ8ZYB1</accession>
<gene>
    <name evidence="7" type="ORF">OIU77_014688</name>
</gene>
<dbReference type="InterPro" id="IPR006050">
    <property type="entry name" value="DNA_photolyase_N"/>
</dbReference>
<keyword evidence="3" id="KW-0285">Flavoprotein</keyword>
<dbReference type="InterPro" id="IPR036155">
    <property type="entry name" value="Crypto/Photolyase_N_sf"/>
</dbReference>
<feature type="compositionally biased region" description="Basic and acidic residues" evidence="5">
    <location>
        <begin position="477"/>
        <end position="491"/>
    </location>
</feature>
<evidence type="ECO:0000313" key="7">
    <source>
        <dbReference type="EMBL" id="KAJ6313232.1"/>
    </source>
</evidence>
<evidence type="ECO:0000256" key="2">
    <source>
        <dbReference type="ARBA" id="ARBA00005862"/>
    </source>
</evidence>
<evidence type="ECO:0000313" key="8">
    <source>
        <dbReference type="Proteomes" id="UP001141253"/>
    </source>
</evidence>
<dbReference type="SUPFAM" id="SSF48173">
    <property type="entry name" value="Cryptochrome/photolyase FAD-binding domain"/>
    <property type="match status" value="1"/>
</dbReference>
<keyword evidence="4" id="KW-0274">FAD</keyword>
<dbReference type="EMBL" id="JAPFFI010000024">
    <property type="protein sequence ID" value="KAJ6313232.1"/>
    <property type="molecule type" value="Genomic_DNA"/>
</dbReference>
<reference evidence="7" key="1">
    <citation type="submission" date="2022-10" db="EMBL/GenBank/DDBJ databases">
        <authorList>
            <person name="Hyden B.L."/>
            <person name="Feng K."/>
            <person name="Yates T."/>
            <person name="Jawdy S."/>
            <person name="Smart L.B."/>
            <person name="Muchero W."/>
        </authorList>
    </citation>
    <scope>NUCLEOTIDE SEQUENCE</scope>
    <source>
        <tissue evidence="7">Shoot tip</tissue>
    </source>
</reference>
<proteinExistence type="inferred from homology"/>
<feature type="domain" description="Photolyase/cryptochrome alpha/beta" evidence="6">
    <location>
        <begin position="4"/>
        <end position="133"/>
    </location>
</feature>
<dbReference type="Pfam" id="PF03441">
    <property type="entry name" value="FAD_binding_7"/>
    <property type="match status" value="1"/>
</dbReference>
<dbReference type="Gene3D" id="1.25.40.80">
    <property type="match status" value="1"/>
</dbReference>
<dbReference type="Gene3D" id="1.10.579.10">
    <property type="entry name" value="DNA Cyclobutane Dipyrimidine Photolyase, subunit A, domain 3"/>
    <property type="match status" value="1"/>
</dbReference>
<dbReference type="InterPro" id="IPR005101">
    <property type="entry name" value="Cryptochr/Photolyase_FAD-bd"/>
</dbReference>
<evidence type="ECO:0000256" key="4">
    <source>
        <dbReference type="ARBA" id="ARBA00022827"/>
    </source>
</evidence>
<dbReference type="SUPFAM" id="SSF52425">
    <property type="entry name" value="Cryptochrome/photolyase, N-terminal domain"/>
    <property type="match status" value="1"/>
</dbReference>
<dbReference type="InterPro" id="IPR014729">
    <property type="entry name" value="Rossmann-like_a/b/a_fold"/>
</dbReference>
<comment type="caution">
    <text evidence="7">The sequence shown here is derived from an EMBL/GenBank/DDBJ whole genome shotgun (WGS) entry which is preliminary data.</text>
</comment>
<dbReference type="InterPro" id="IPR002081">
    <property type="entry name" value="Cryptochrome/DNA_photolyase_1"/>
</dbReference>
<reference evidence="7" key="2">
    <citation type="journal article" date="2023" name="Int. J. Mol. Sci.">
        <title>De Novo Assembly and Annotation of 11 Diverse Shrub Willow (Salix) Genomes Reveals Novel Gene Organization in Sex-Linked Regions.</title>
        <authorList>
            <person name="Hyden B."/>
            <person name="Feng K."/>
            <person name="Yates T.B."/>
            <person name="Jawdy S."/>
            <person name="Cereghino C."/>
            <person name="Smart L.B."/>
            <person name="Muchero W."/>
        </authorList>
    </citation>
    <scope>NUCLEOTIDE SEQUENCE</scope>
    <source>
        <tissue evidence="7">Shoot tip</tissue>
    </source>
</reference>
<comment type="similarity">
    <text evidence="2">Belongs to the DNA photolyase class-1 family.</text>
</comment>